<protein>
    <submittedName>
        <fullName evidence="1">Uncharacterized protein</fullName>
    </submittedName>
</protein>
<dbReference type="Proteomes" id="UP000823613">
    <property type="component" value="Unassembled WGS sequence"/>
</dbReference>
<evidence type="ECO:0000313" key="1">
    <source>
        <dbReference type="EMBL" id="MBO8428135.1"/>
    </source>
</evidence>
<gene>
    <name evidence="1" type="ORF">IAC58_06305</name>
</gene>
<reference evidence="1" key="2">
    <citation type="journal article" date="2021" name="PeerJ">
        <title>Extensive microbial diversity within the chicken gut microbiome revealed by metagenomics and culture.</title>
        <authorList>
            <person name="Gilroy R."/>
            <person name="Ravi A."/>
            <person name="Getino M."/>
            <person name="Pursley I."/>
            <person name="Horton D.L."/>
            <person name="Alikhan N.F."/>
            <person name="Baker D."/>
            <person name="Gharbi K."/>
            <person name="Hall N."/>
            <person name="Watson M."/>
            <person name="Adriaenssens E.M."/>
            <person name="Foster-Nyarko E."/>
            <person name="Jarju S."/>
            <person name="Secka A."/>
            <person name="Antonio M."/>
            <person name="Oren A."/>
            <person name="Chaudhuri R.R."/>
            <person name="La Ragione R."/>
            <person name="Hildebrand F."/>
            <person name="Pallen M.J."/>
        </authorList>
    </citation>
    <scope>NUCLEOTIDE SEQUENCE</scope>
    <source>
        <strain evidence="1">11159</strain>
    </source>
</reference>
<evidence type="ECO:0000313" key="2">
    <source>
        <dbReference type="Proteomes" id="UP000823613"/>
    </source>
</evidence>
<accession>A0A9D9GV10</accession>
<proteinExistence type="predicted"/>
<name>A0A9D9GV10_9BACL</name>
<organism evidence="1 2">
    <name type="scientific">Candidatus Onthovivens merdipullorum</name>
    <dbReference type="NCBI Taxonomy" id="2840889"/>
    <lineage>
        <taxon>Bacteria</taxon>
        <taxon>Bacillati</taxon>
        <taxon>Bacillota</taxon>
        <taxon>Bacilli</taxon>
        <taxon>Bacillales</taxon>
        <taxon>Candidatus Onthovivens</taxon>
    </lineage>
</organism>
<sequence length="92" mass="11126">MRQRDIERFFNKRKKGELIYIETKISKKPYLLIFDKIINGDSIQAQFSYSYKDNIVYNKEHPFCYISDLKEAKLALKDEHVLFEQIQSKVFK</sequence>
<reference evidence="1" key="1">
    <citation type="submission" date="2020-10" db="EMBL/GenBank/DDBJ databases">
        <authorList>
            <person name="Gilroy R."/>
        </authorList>
    </citation>
    <scope>NUCLEOTIDE SEQUENCE</scope>
    <source>
        <strain evidence="1">11159</strain>
    </source>
</reference>
<comment type="caution">
    <text evidence="1">The sequence shown here is derived from an EMBL/GenBank/DDBJ whole genome shotgun (WGS) entry which is preliminary data.</text>
</comment>
<dbReference type="AlphaFoldDB" id="A0A9D9GV10"/>
<dbReference type="EMBL" id="JADIMY010000120">
    <property type="protein sequence ID" value="MBO8428135.1"/>
    <property type="molecule type" value="Genomic_DNA"/>
</dbReference>